<protein>
    <submittedName>
        <fullName evidence="2">Uncharacterized protein</fullName>
    </submittedName>
</protein>
<name>A0A1G2F325_9BACT</name>
<evidence type="ECO:0000313" key="2">
    <source>
        <dbReference type="EMBL" id="OGZ32494.1"/>
    </source>
</evidence>
<sequence length="69" mass="8325">MRILIKGGKMEELEELLKNKLFKKLLEELAEAKKKYREAEESQNSRDKSFYYFKIVLLTTQIQHFLIQC</sequence>
<dbReference type="Proteomes" id="UP000177810">
    <property type="component" value="Unassembled WGS sequence"/>
</dbReference>
<dbReference type="STRING" id="1801990.A2V69_02190"/>
<dbReference type="AlphaFoldDB" id="A0A1G2F325"/>
<organism evidence="2 3">
    <name type="scientific">Candidatus Portnoybacteria bacterium RBG_13_40_8</name>
    <dbReference type="NCBI Taxonomy" id="1801990"/>
    <lineage>
        <taxon>Bacteria</taxon>
        <taxon>Candidatus Portnoyibacteriota</taxon>
    </lineage>
</organism>
<comment type="caution">
    <text evidence="2">The sequence shown here is derived from an EMBL/GenBank/DDBJ whole genome shotgun (WGS) entry which is preliminary data.</text>
</comment>
<reference evidence="2 3" key="1">
    <citation type="journal article" date="2016" name="Nat. Commun.">
        <title>Thousands of microbial genomes shed light on interconnected biogeochemical processes in an aquifer system.</title>
        <authorList>
            <person name="Anantharaman K."/>
            <person name="Brown C.T."/>
            <person name="Hug L.A."/>
            <person name="Sharon I."/>
            <person name="Castelle C.J."/>
            <person name="Probst A.J."/>
            <person name="Thomas B.C."/>
            <person name="Singh A."/>
            <person name="Wilkins M.J."/>
            <person name="Karaoz U."/>
            <person name="Brodie E.L."/>
            <person name="Williams K.H."/>
            <person name="Hubbard S.S."/>
            <person name="Banfield J.F."/>
        </authorList>
    </citation>
    <scope>NUCLEOTIDE SEQUENCE [LARGE SCALE GENOMIC DNA]</scope>
</reference>
<dbReference type="EMBL" id="MHMT01000018">
    <property type="protein sequence ID" value="OGZ32494.1"/>
    <property type="molecule type" value="Genomic_DNA"/>
</dbReference>
<gene>
    <name evidence="2" type="ORF">A2V69_02190</name>
</gene>
<keyword evidence="1" id="KW-0175">Coiled coil</keyword>
<accession>A0A1G2F325</accession>
<proteinExistence type="predicted"/>
<feature type="coiled-coil region" evidence="1">
    <location>
        <begin position="19"/>
        <end position="46"/>
    </location>
</feature>
<evidence type="ECO:0000256" key="1">
    <source>
        <dbReference type="SAM" id="Coils"/>
    </source>
</evidence>
<evidence type="ECO:0000313" key="3">
    <source>
        <dbReference type="Proteomes" id="UP000177810"/>
    </source>
</evidence>